<dbReference type="PANTHER" id="PTHR43685:SF2">
    <property type="entry name" value="GLYCOSYLTRANSFERASE 2-LIKE DOMAIN-CONTAINING PROTEIN"/>
    <property type="match status" value="1"/>
</dbReference>
<evidence type="ECO:0000313" key="6">
    <source>
        <dbReference type="Proteomes" id="UP000442469"/>
    </source>
</evidence>
<evidence type="ECO:0000313" key="3">
    <source>
        <dbReference type="EMBL" id="KFN05734.1"/>
    </source>
</evidence>
<dbReference type="AlphaFoldDB" id="A0A090Z382"/>
<dbReference type="Pfam" id="PF00535">
    <property type="entry name" value="Glycos_transf_2"/>
    <property type="match status" value="1"/>
</dbReference>
<dbReference type="InterPro" id="IPR050834">
    <property type="entry name" value="Glycosyltransf_2"/>
</dbReference>
<dbReference type="OrthoDB" id="396512at2"/>
<reference evidence="3 5" key="1">
    <citation type="submission" date="2014-04" db="EMBL/GenBank/DDBJ databases">
        <authorList>
            <person name="Bishop-Lilly K.A."/>
            <person name="Broomall S.M."/>
            <person name="Chain P.S."/>
            <person name="Chertkov O."/>
            <person name="Coyne S.R."/>
            <person name="Daligault H.E."/>
            <person name="Davenport K.W."/>
            <person name="Erkkila T."/>
            <person name="Frey K.G."/>
            <person name="Gibbons H.S."/>
            <person name="Gu W."/>
            <person name="Jaissle J."/>
            <person name="Johnson S.L."/>
            <person name="Koroleva G.I."/>
            <person name="Ladner J.T."/>
            <person name="Lo C.-C."/>
            <person name="Minogue T.D."/>
            <person name="Munk C."/>
            <person name="Palacios G.F."/>
            <person name="Redden C.L."/>
            <person name="Rosenzweig C.N."/>
            <person name="Scholz M.B."/>
            <person name="Teshima H."/>
            <person name="Xu Y."/>
        </authorList>
    </citation>
    <scope>NUCLEOTIDE SEQUENCE [LARGE SCALE GENOMIC DNA]</scope>
    <source>
        <strain evidence="3 5">8244</strain>
    </source>
</reference>
<evidence type="ECO:0000259" key="2">
    <source>
        <dbReference type="Pfam" id="PF00535"/>
    </source>
</evidence>
<keyword evidence="1" id="KW-0472">Membrane</keyword>
<dbReference type="EMBL" id="WNZZ01000007">
    <property type="protein sequence ID" value="MUG23080.1"/>
    <property type="molecule type" value="Genomic_DNA"/>
</dbReference>
<feature type="domain" description="Glycosyltransferase 2-like" evidence="2">
    <location>
        <begin position="6"/>
        <end position="132"/>
    </location>
</feature>
<dbReference type="EMBL" id="JMQA01000038">
    <property type="protein sequence ID" value="KFN05734.1"/>
    <property type="molecule type" value="Genomic_DNA"/>
</dbReference>
<keyword evidence="1" id="KW-1133">Transmembrane helix</keyword>
<dbReference type="PATRIC" id="fig|44252.3.peg.4310"/>
<dbReference type="STRING" id="44252.DJ90_65"/>
<accession>A0A090Z382</accession>
<dbReference type="InterPro" id="IPR001173">
    <property type="entry name" value="Glyco_trans_2-like"/>
</dbReference>
<dbReference type="Proteomes" id="UP000029278">
    <property type="component" value="Unassembled WGS sequence"/>
</dbReference>
<comment type="caution">
    <text evidence="3">The sequence shown here is derived from an EMBL/GenBank/DDBJ whole genome shotgun (WGS) entry which is preliminary data.</text>
</comment>
<dbReference type="RefSeq" id="WP_036625467.1">
    <property type="nucleotide sequence ID" value="NZ_BGML01000002.1"/>
</dbReference>
<reference evidence="4 6" key="2">
    <citation type="submission" date="2019-11" db="EMBL/GenBank/DDBJ databases">
        <title>Draft genome sequences of five Paenibacillus species of dairy origin.</title>
        <authorList>
            <person name="Olajide A.M."/>
            <person name="Chen S."/>
            <person name="Lapointe G."/>
        </authorList>
    </citation>
    <scope>NUCLEOTIDE SEQUENCE [LARGE SCALE GENOMIC DNA]</scope>
    <source>
        <strain evidence="4 6">3CT49</strain>
    </source>
</reference>
<proteinExistence type="predicted"/>
<name>A0A090Z382_PAEMA</name>
<dbReference type="Gene3D" id="3.90.550.10">
    <property type="entry name" value="Spore Coat Polysaccharide Biosynthesis Protein SpsA, Chain A"/>
    <property type="match status" value="1"/>
</dbReference>
<dbReference type="GO" id="GO:0016740">
    <property type="term" value="F:transferase activity"/>
    <property type="evidence" value="ECO:0007669"/>
    <property type="project" value="UniProtKB-KW"/>
</dbReference>
<dbReference type="InterPro" id="IPR029044">
    <property type="entry name" value="Nucleotide-diphossugar_trans"/>
</dbReference>
<feature type="transmembrane region" description="Helical" evidence="1">
    <location>
        <begin position="266"/>
        <end position="287"/>
    </location>
</feature>
<evidence type="ECO:0000313" key="5">
    <source>
        <dbReference type="Proteomes" id="UP000029278"/>
    </source>
</evidence>
<dbReference type="Proteomes" id="UP000442469">
    <property type="component" value="Unassembled WGS sequence"/>
</dbReference>
<dbReference type="HOGENOM" id="CLU_065533_0_0_9"/>
<evidence type="ECO:0000256" key="1">
    <source>
        <dbReference type="SAM" id="Phobius"/>
    </source>
</evidence>
<keyword evidence="3" id="KW-0808">Transferase</keyword>
<protein>
    <submittedName>
        <fullName evidence="3">Glycosyl transferase 2 family protein</fullName>
    </submittedName>
    <submittedName>
        <fullName evidence="4">Glycosyltransferase</fullName>
    </submittedName>
</protein>
<dbReference type="PANTHER" id="PTHR43685">
    <property type="entry name" value="GLYCOSYLTRANSFERASE"/>
    <property type="match status" value="1"/>
</dbReference>
<keyword evidence="5" id="KW-1185">Reference proteome</keyword>
<organism evidence="3 5">
    <name type="scientific">Paenibacillus macerans</name>
    <name type="common">Bacillus macerans</name>
    <dbReference type="NCBI Taxonomy" id="44252"/>
    <lineage>
        <taxon>Bacteria</taxon>
        <taxon>Bacillati</taxon>
        <taxon>Bacillota</taxon>
        <taxon>Bacilli</taxon>
        <taxon>Bacillales</taxon>
        <taxon>Paenibacillaceae</taxon>
        <taxon>Paenibacillus</taxon>
    </lineage>
</organism>
<sequence length="295" mass="33128">MKKAGIVFTTYNNASSVEACLDSCMRQNYPGLEIFIADDGSTDDTVAVIRSKASAAPYPVTLLELPHGERGVARVKAVEAARQAGADYLLVIDSDMILDDHLLRGGIDYFEAHPEVGALVVPEQAFTHAGNFFSKVKVFERNVLNNAGEELGKRSIEAARFWRMEAYVGTGGFKSQQISFEEIQPTLRYLEQGGIVRRATFGKIYHDEKKVLLRELLSKKAYYFSVMDRTLTSERGGFRKALERWYFFRPVLYRPANLRKYAKHPVLTAAMLYMYVCLSFIGIAALLKSRLLGGK</sequence>
<keyword evidence="1" id="KW-0812">Transmembrane</keyword>
<gene>
    <name evidence="3" type="ORF">DJ90_65</name>
    <name evidence="4" type="ORF">GNQ08_11745</name>
</gene>
<dbReference type="SUPFAM" id="SSF53448">
    <property type="entry name" value="Nucleotide-diphospho-sugar transferases"/>
    <property type="match status" value="1"/>
</dbReference>
<evidence type="ECO:0000313" key="4">
    <source>
        <dbReference type="EMBL" id="MUG23080.1"/>
    </source>
</evidence>
<dbReference type="GeneID" id="77009121"/>
<dbReference type="CDD" id="cd00761">
    <property type="entry name" value="Glyco_tranf_GTA_type"/>
    <property type="match status" value="1"/>
</dbReference>